<protein>
    <recommendedName>
        <fullName evidence="4">Beta/Gamma crystallin</fullName>
    </recommendedName>
</protein>
<dbReference type="EMBL" id="JAJSBI010000010">
    <property type="protein sequence ID" value="MCD9876056.1"/>
    <property type="molecule type" value="Genomic_DNA"/>
</dbReference>
<gene>
    <name evidence="2" type="ORF">LJ657_20820</name>
</gene>
<dbReference type="AlphaFoldDB" id="A0A9Q3Z5S1"/>
<evidence type="ECO:0000256" key="1">
    <source>
        <dbReference type="SAM" id="SignalP"/>
    </source>
</evidence>
<keyword evidence="1" id="KW-0732">Signal</keyword>
<keyword evidence="3" id="KW-1185">Reference proteome</keyword>
<organism evidence="2 3">
    <name type="scientific">Streptomyces guryensis</name>
    <dbReference type="NCBI Taxonomy" id="2886947"/>
    <lineage>
        <taxon>Bacteria</taxon>
        <taxon>Bacillati</taxon>
        <taxon>Actinomycetota</taxon>
        <taxon>Actinomycetes</taxon>
        <taxon>Kitasatosporales</taxon>
        <taxon>Streptomycetaceae</taxon>
        <taxon>Streptomyces</taxon>
    </lineage>
</organism>
<dbReference type="Proteomes" id="UP001108029">
    <property type="component" value="Unassembled WGS sequence"/>
</dbReference>
<evidence type="ECO:0008006" key="4">
    <source>
        <dbReference type="Google" id="ProtNLM"/>
    </source>
</evidence>
<feature type="chain" id="PRO_5040277799" description="Beta/Gamma crystallin" evidence="1">
    <location>
        <begin position="31"/>
        <end position="119"/>
    </location>
</feature>
<comment type="caution">
    <text evidence="2">The sequence shown here is derived from an EMBL/GenBank/DDBJ whole genome shotgun (WGS) entry which is preliminary data.</text>
</comment>
<dbReference type="RefSeq" id="WP_232650261.1">
    <property type="nucleotide sequence ID" value="NZ_JAJSBI010000010.1"/>
</dbReference>
<accession>A0A9Q3Z5S1</accession>
<evidence type="ECO:0000313" key="2">
    <source>
        <dbReference type="EMBL" id="MCD9876056.1"/>
    </source>
</evidence>
<name>A0A9Q3Z5S1_9ACTN</name>
<proteinExistence type="predicted"/>
<feature type="signal peptide" evidence="1">
    <location>
        <begin position="1"/>
        <end position="30"/>
    </location>
</feature>
<reference evidence="2" key="1">
    <citation type="submission" date="2021-12" db="EMBL/GenBank/DDBJ databases">
        <authorList>
            <person name="Lee J.-H."/>
            <person name="Kim S.-B."/>
        </authorList>
    </citation>
    <scope>NUCLEOTIDE SEQUENCE</scope>
    <source>
        <strain evidence="2">NR30</strain>
    </source>
</reference>
<evidence type="ECO:0000313" key="3">
    <source>
        <dbReference type="Proteomes" id="UP001108029"/>
    </source>
</evidence>
<sequence>MRDLRRKFAMVALATTAALGGLAVPTTASAESVSAVQITVCNDAGVTQVFWVRGYNQHDDWVGSPIWTVNAGTCATGWDYWWKQNSSVELHHKPGNGAWTWKQAYVPRTDGSTTTLRMS</sequence>